<dbReference type="Proteomes" id="UP000828048">
    <property type="component" value="Chromosome 2"/>
</dbReference>
<sequence length="90" mass="10013">MLIGRHDVENLMGLDPASTCLPNSLRPPNMENTATDAEGVEIELEISDLLINLRPIKQENLIRDDNKLILLASLSDSLEYVADSIERQVV</sequence>
<accession>A0ACB7X582</accession>
<dbReference type="EMBL" id="CM037152">
    <property type="protein sequence ID" value="KAH7835921.1"/>
    <property type="molecule type" value="Genomic_DNA"/>
</dbReference>
<comment type="caution">
    <text evidence="1">The sequence shown here is derived from an EMBL/GenBank/DDBJ whole genome shotgun (WGS) entry which is preliminary data.</text>
</comment>
<evidence type="ECO:0000313" key="1">
    <source>
        <dbReference type="EMBL" id="KAH7835921.1"/>
    </source>
</evidence>
<proteinExistence type="predicted"/>
<protein>
    <submittedName>
        <fullName evidence="1">Uncharacterized protein</fullName>
    </submittedName>
</protein>
<keyword evidence="2" id="KW-1185">Reference proteome</keyword>
<evidence type="ECO:0000313" key="2">
    <source>
        <dbReference type="Proteomes" id="UP000828048"/>
    </source>
</evidence>
<reference evidence="1 2" key="1">
    <citation type="journal article" date="2021" name="Hortic Res">
        <title>High-quality reference genome and annotation aids understanding of berry development for evergreen blueberry (Vaccinium darrowii).</title>
        <authorList>
            <person name="Yu J."/>
            <person name="Hulse-Kemp A.M."/>
            <person name="Babiker E."/>
            <person name="Staton M."/>
        </authorList>
    </citation>
    <scope>NUCLEOTIDE SEQUENCE [LARGE SCALE GENOMIC DNA]</scope>
    <source>
        <strain evidence="2">cv. NJ 8807/NJ 8810</strain>
        <tissue evidence="1">Young leaf</tissue>
    </source>
</reference>
<organism evidence="1 2">
    <name type="scientific">Vaccinium darrowii</name>
    <dbReference type="NCBI Taxonomy" id="229202"/>
    <lineage>
        <taxon>Eukaryota</taxon>
        <taxon>Viridiplantae</taxon>
        <taxon>Streptophyta</taxon>
        <taxon>Embryophyta</taxon>
        <taxon>Tracheophyta</taxon>
        <taxon>Spermatophyta</taxon>
        <taxon>Magnoliopsida</taxon>
        <taxon>eudicotyledons</taxon>
        <taxon>Gunneridae</taxon>
        <taxon>Pentapetalae</taxon>
        <taxon>asterids</taxon>
        <taxon>Ericales</taxon>
        <taxon>Ericaceae</taxon>
        <taxon>Vaccinioideae</taxon>
        <taxon>Vaccinieae</taxon>
        <taxon>Vaccinium</taxon>
    </lineage>
</organism>
<gene>
    <name evidence="1" type="ORF">Vadar_031139</name>
</gene>
<name>A0ACB7X582_9ERIC</name>